<gene>
    <name evidence="1" type="ORF">LTSERUB_5318</name>
</gene>
<protein>
    <submittedName>
        <fullName evidence="1">Uncharacterized protein</fullName>
    </submittedName>
</protein>
<comment type="caution">
    <text evidence="1">The sequence shown here is derived from an EMBL/GenBank/DDBJ whole genome shotgun (WGS) entry which is preliminary data.</text>
</comment>
<accession>G5QQF6</accession>
<dbReference type="Proteomes" id="UP000004903">
    <property type="component" value="Unassembled WGS sequence"/>
</dbReference>
<name>G5QQF6_SALRU</name>
<reference evidence="1 2" key="1">
    <citation type="journal article" date="2011" name="BMC Genomics">
        <title>Genome sequencing reveals diversification of virulence factor content and possible host adaptation in distinct subpopulations of Salmonella enterica.</title>
        <authorList>
            <person name="den Bakker H.C."/>
            <person name="Moreno Switt A.I."/>
            <person name="Govoni G."/>
            <person name="Cummings C.A."/>
            <person name="Ranieri M.L."/>
            <person name="Degoricija L."/>
            <person name="Hoelzer K."/>
            <person name="Rodriguez-Rivera L.D."/>
            <person name="Brown S."/>
            <person name="Bolchacova E."/>
            <person name="Furtado M.R."/>
            <person name="Wiedmann M."/>
        </authorList>
    </citation>
    <scope>NUCLEOTIDE SEQUENCE [LARGE SCALE GENOMIC DNA]</scope>
    <source>
        <strain evidence="1 2">A4-653</strain>
    </source>
</reference>
<dbReference type="EMBL" id="AFCT01001924">
    <property type="protein sequence ID" value="EHC80860.1"/>
    <property type="molecule type" value="Genomic_DNA"/>
</dbReference>
<sequence length="32" mass="3105">METLLHSGPNTLLAANTAAPTIGLTANAAATP</sequence>
<evidence type="ECO:0000313" key="2">
    <source>
        <dbReference type="Proteomes" id="UP000004903"/>
    </source>
</evidence>
<feature type="non-terminal residue" evidence="1">
    <location>
        <position position="32"/>
    </location>
</feature>
<proteinExistence type="predicted"/>
<evidence type="ECO:0000313" key="1">
    <source>
        <dbReference type="EMBL" id="EHC80860.1"/>
    </source>
</evidence>
<dbReference type="AlphaFoldDB" id="G5QQF6"/>
<organism evidence="1 2">
    <name type="scientific">Salmonella enterica subsp. enterica serovar Rubislaw str. A4-653</name>
    <dbReference type="NCBI Taxonomy" id="913081"/>
    <lineage>
        <taxon>Bacteria</taxon>
        <taxon>Pseudomonadati</taxon>
        <taxon>Pseudomonadota</taxon>
        <taxon>Gammaproteobacteria</taxon>
        <taxon>Enterobacterales</taxon>
        <taxon>Enterobacteriaceae</taxon>
        <taxon>Salmonella</taxon>
    </lineage>
</organism>